<dbReference type="GO" id="GO:0006396">
    <property type="term" value="P:RNA processing"/>
    <property type="evidence" value="ECO:0007669"/>
    <property type="project" value="InterPro"/>
</dbReference>
<keyword evidence="3" id="KW-1185">Reference proteome</keyword>
<gene>
    <name evidence="2" type="ORF">BVC80_1787g134</name>
</gene>
<dbReference type="Pfam" id="PF04032">
    <property type="entry name" value="Rpr2"/>
    <property type="match status" value="1"/>
</dbReference>
<dbReference type="OrthoDB" id="1937463at2759"/>
<dbReference type="OMA" id="IVETWAD"/>
<feature type="region of interest" description="Disordered" evidence="1">
    <location>
        <begin position="1"/>
        <end position="20"/>
    </location>
</feature>
<comment type="caution">
    <text evidence="2">The sequence shown here is derived from an EMBL/GenBank/DDBJ whole genome shotgun (WGS) entry which is preliminary data.</text>
</comment>
<dbReference type="EMBL" id="MVGT01001064">
    <property type="protein sequence ID" value="OVA14055.1"/>
    <property type="molecule type" value="Genomic_DNA"/>
</dbReference>
<protein>
    <submittedName>
        <fullName evidence="2">RNAse P</fullName>
    </submittedName>
</protein>
<evidence type="ECO:0000313" key="2">
    <source>
        <dbReference type="EMBL" id="OVA14055.1"/>
    </source>
</evidence>
<feature type="compositionally biased region" description="Basic and acidic residues" evidence="1">
    <location>
        <begin position="347"/>
        <end position="357"/>
    </location>
</feature>
<dbReference type="FunCoup" id="A0A200QUD7">
    <property type="interactions" value="291"/>
</dbReference>
<dbReference type="Gene3D" id="6.20.50.20">
    <property type="match status" value="1"/>
</dbReference>
<dbReference type="PANTHER" id="PTHR36072">
    <property type="entry name" value="OS01G0541600 PROTEIN"/>
    <property type="match status" value="1"/>
</dbReference>
<dbReference type="STRING" id="56857.A0A200QUD7"/>
<dbReference type="AlphaFoldDB" id="A0A200QUD7"/>
<evidence type="ECO:0000313" key="3">
    <source>
        <dbReference type="Proteomes" id="UP000195402"/>
    </source>
</evidence>
<dbReference type="InterPro" id="IPR007175">
    <property type="entry name" value="Rpr2/Snm1/Rpp21"/>
</dbReference>
<accession>A0A200QUD7</accession>
<proteinExistence type="predicted"/>
<sequence>MGRKGNKKGPLPGLTYGTNQGSMTLREQINGRKNHNKAAAAGGRGGGSGGSNNVRSVLKLKHLQNLALWAGGDASIPSLGALFGQRLASCGESMGIPLDPSLFPCQRCESILQPGCNCTVRIEKNGSKMKRRRKKSSIPPQNNVVYTCHFCSHRNVKRGTPKNHMKEILPSKPKPVAELKQVSSDKKCSSSAKTIASSSEIGKNAEEIISSELLLTVESVTKPVAELEQVCSDQKHSSSAKAITSSSEIGKDVEEIISSEFIPIVQSEASVTKMNPVIARDIPIEKSPATPVERVQMILSDGKRRKRNRSGCNKQVGTESNSATMDAEKATAGSSKRKRKSWSSLKEIAENSERKSSDVVNLTIPFLL</sequence>
<evidence type="ECO:0000256" key="1">
    <source>
        <dbReference type="SAM" id="MobiDB-lite"/>
    </source>
</evidence>
<dbReference type="PANTHER" id="PTHR36072:SF2">
    <property type="entry name" value="OS01G0531000 PROTEIN"/>
    <property type="match status" value="1"/>
</dbReference>
<feature type="region of interest" description="Disordered" evidence="1">
    <location>
        <begin position="300"/>
        <end position="357"/>
    </location>
</feature>
<feature type="compositionally biased region" description="Polar residues" evidence="1">
    <location>
        <begin position="310"/>
        <end position="324"/>
    </location>
</feature>
<reference evidence="2 3" key="1">
    <citation type="journal article" date="2017" name="Mol. Plant">
        <title>The Genome of Medicinal Plant Macleaya cordata Provides New Insights into Benzylisoquinoline Alkaloids Metabolism.</title>
        <authorList>
            <person name="Liu X."/>
            <person name="Liu Y."/>
            <person name="Huang P."/>
            <person name="Ma Y."/>
            <person name="Qing Z."/>
            <person name="Tang Q."/>
            <person name="Cao H."/>
            <person name="Cheng P."/>
            <person name="Zheng Y."/>
            <person name="Yuan Z."/>
            <person name="Zhou Y."/>
            <person name="Liu J."/>
            <person name="Tang Z."/>
            <person name="Zhuo Y."/>
            <person name="Zhang Y."/>
            <person name="Yu L."/>
            <person name="Huang J."/>
            <person name="Yang P."/>
            <person name="Peng Q."/>
            <person name="Zhang J."/>
            <person name="Jiang W."/>
            <person name="Zhang Z."/>
            <person name="Lin K."/>
            <person name="Ro D.K."/>
            <person name="Chen X."/>
            <person name="Xiong X."/>
            <person name="Shang Y."/>
            <person name="Huang S."/>
            <person name="Zeng J."/>
        </authorList>
    </citation>
    <scope>NUCLEOTIDE SEQUENCE [LARGE SCALE GENOMIC DNA]</scope>
    <source>
        <strain evidence="3">cv. BLH2017</strain>
        <tissue evidence="2">Root</tissue>
    </source>
</reference>
<organism evidence="2 3">
    <name type="scientific">Macleaya cordata</name>
    <name type="common">Five-seeded plume-poppy</name>
    <name type="synonym">Bocconia cordata</name>
    <dbReference type="NCBI Taxonomy" id="56857"/>
    <lineage>
        <taxon>Eukaryota</taxon>
        <taxon>Viridiplantae</taxon>
        <taxon>Streptophyta</taxon>
        <taxon>Embryophyta</taxon>
        <taxon>Tracheophyta</taxon>
        <taxon>Spermatophyta</taxon>
        <taxon>Magnoliopsida</taxon>
        <taxon>Ranunculales</taxon>
        <taxon>Papaveraceae</taxon>
        <taxon>Papaveroideae</taxon>
        <taxon>Macleaya</taxon>
    </lineage>
</organism>
<name>A0A200QUD7_MACCD</name>
<dbReference type="InParanoid" id="A0A200QUD7"/>
<dbReference type="Proteomes" id="UP000195402">
    <property type="component" value="Unassembled WGS sequence"/>
</dbReference>